<name>A0A7K1U0X3_9BACT</name>
<feature type="transmembrane region" description="Helical" evidence="1">
    <location>
        <begin position="70"/>
        <end position="90"/>
    </location>
</feature>
<evidence type="ECO:0000313" key="2">
    <source>
        <dbReference type="EMBL" id="MVT08012.1"/>
    </source>
</evidence>
<keyword evidence="1" id="KW-0812">Transmembrane</keyword>
<sequence length="184" mass="21585">MYTQLHLKDMSALEQMLTGKTFDLIASLRRKYEKIITMMLISMFLMVIIFPMLSDGFTYPGSISGFTKCMFFYLLLLGFYWAKLRGIYYLDLSDFLKERLEQLLTMSRRSLRIEVGFSVAFYVGLLTVGRFFYGKGLEGLATTEMLLLFLLSFLFAGAMIFLIVRRHHRQIKELKSYLKEYQQA</sequence>
<keyword evidence="1" id="KW-0472">Membrane</keyword>
<organism evidence="2 3">
    <name type="scientific">Chitinophaga tropicalis</name>
    <dbReference type="NCBI Taxonomy" id="2683588"/>
    <lineage>
        <taxon>Bacteria</taxon>
        <taxon>Pseudomonadati</taxon>
        <taxon>Bacteroidota</taxon>
        <taxon>Chitinophagia</taxon>
        <taxon>Chitinophagales</taxon>
        <taxon>Chitinophagaceae</taxon>
        <taxon>Chitinophaga</taxon>
    </lineage>
</organism>
<feature type="transmembrane region" description="Helical" evidence="1">
    <location>
        <begin position="111"/>
        <end position="133"/>
    </location>
</feature>
<keyword evidence="1" id="KW-1133">Transmembrane helix</keyword>
<comment type="caution">
    <text evidence="2">The sequence shown here is derived from an EMBL/GenBank/DDBJ whole genome shotgun (WGS) entry which is preliminary data.</text>
</comment>
<feature type="transmembrane region" description="Helical" evidence="1">
    <location>
        <begin position="145"/>
        <end position="164"/>
    </location>
</feature>
<proteinExistence type="predicted"/>
<reference evidence="2 3" key="1">
    <citation type="submission" date="2019-12" db="EMBL/GenBank/DDBJ databases">
        <title>Chitinophaga sp. strain ysch24 (GDMCC 1.1355), whole genome shotgun sequence.</title>
        <authorList>
            <person name="Zhang X."/>
        </authorList>
    </citation>
    <scope>NUCLEOTIDE SEQUENCE [LARGE SCALE GENOMIC DNA]</scope>
    <source>
        <strain evidence="3">ysch24</strain>
    </source>
</reference>
<keyword evidence="3" id="KW-1185">Reference proteome</keyword>
<dbReference type="Proteomes" id="UP000461730">
    <property type="component" value="Unassembled WGS sequence"/>
</dbReference>
<evidence type="ECO:0000256" key="1">
    <source>
        <dbReference type="SAM" id="Phobius"/>
    </source>
</evidence>
<protein>
    <submittedName>
        <fullName evidence="2">Uncharacterized protein</fullName>
    </submittedName>
</protein>
<gene>
    <name evidence="2" type="ORF">GO493_07040</name>
</gene>
<accession>A0A7K1U0X3</accession>
<dbReference type="EMBL" id="WRXN01000002">
    <property type="protein sequence ID" value="MVT08012.1"/>
    <property type="molecule type" value="Genomic_DNA"/>
</dbReference>
<dbReference type="RefSeq" id="WP_157305432.1">
    <property type="nucleotide sequence ID" value="NZ_WRXN01000002.1"/>
</dbReference>
<feature type="transmembrane region" description="Helical" evidence="1">
    <location>
        <begin position="35"/>
        <end position="54"/>
    </location>
</feature>
<dbReference type="AlphaFoldDB" id="A0A7K1U0X3"/>
<evidence type="ECO:0000313" key="3">
    <source>
        <dbReference type="Proteomes" id="UP000461730"/>
    </source>
</evidence>